<sequence>MQWFLTSDKHESYFWSLKKLRCSRSTQTESPEVRPRDVYF</sequence>
<protein>
    <submittedName>
        <fullName evidence="1">Uncharacterized protein</fullName>
    </submittedName>
</protein>
<accession>G2HJ27</accession>
<evidence type="ECO:0000313" key="1">
    <source>
        <dbReference type="EMBL" id="BAK63735.1"/>
    </source>
</evidence>
<reference evidence="1" key="1">
    <citation type="journal article" date="2011" name="Funct. Integr. Genomics">
        <title>Major chimpanzee-specific structural changes in sperm development-associated genes.</title>
        <authorList>
            <person name="Kim R.N."/>
            <person name="Kim D.W."/>
            <person name="Choi S.H."/>
            <person name="Chae S.H."/>
            <person name="Nam S.H."/>
            <person name="Kim D.W."/>
            <person name="Kim A."/>
            <person name="Kang A."/>
            <person name="Park K.H."/>
            <person name="Lee Y.S."/>
            <person name="Hirai M."/>
            <person name="Suzuki Y."/>
            <person name="Sugano S."/>
            <person name="Hashimoto K."/>
            <person name="Kim D.S."/>
            <person name="Park H.S."/>
        </authorList>
    </citation>
    <scope>NUCLEOTIDE SEQUENCE</scope>
    <source>
        <tissue evidence="1">Testis</tissue>
    </source>
</reference>
<dbReference type="AlphaFoldDB" id="G2HJ27"/>
<dbReference type="EMBL" id="AK306741">
    <property type="protein sequence ID" value="BAK63735.1"/>
    <property type="molecule type" value="mRNA"/>
</dbReference>
<organism evidence="1">
    <name type="scientific">Pan troglodytes</name>
    <name type="common">Chimpanzee</name>
    <dbReference type="NCBI Taxonomy" id="9598"/>
    <lineage>
        <taxon>Eukaryota</taxon>
        <taxon>Metazoa</taxon>
        <taxon>Chordata</taxon>
        <taxon>Craniata</taxon>
        <taxon>Vertebrata</taxon>
        <taxon>Euteleostomi</taxon>
        <taxon>Mammalia</taxon>
        <taxon>Eutheria</taxon>
        <taxon>Euarchontoglires</taxon>
        <taxon>Primates</taxon>
        <taxon>Haplorrhini</taxon>
        <taxon>Catarrhini</taxon>
        <taxon>Hominidae</taxon>
        <taxon>Pan</taxon>
    </lineage>
</organism>
<proteinExistence type="evidence at transcript level"/>
<name>G2HJ27_PANTR</name>